<gene>
    <name evidence="2" type="ORF">GCM10023353_28140</name>
</gene>
<comment type="caution">
    <text evidence="2">The sequence shown here is derived from an EMBL/GenBank/DDBJ whole genome shotgun (WGS) entry which is preliminary data.</text>
</comment>
<accession>A0ABP9CV21</accession>
<keyword evidence="2" id="KW-0413">Isomerase</keyword>
<dbReference type="EMBL" id="BAABKQ010000001">
    <property type="protein sequence ID" value="GAA4819048.1"/>
    <property type="molecule type" value="Genomic_DNA"/>
</dbReference>
<dbReference type="InterPro" id="IPR017520">
    <property type="entry name" value="CHP03086"/>
</dbReference>
<name>A0ABP9CV21_9ACTN</name>
<evidence type="ECO:0000313" key="3">
    <source>
        <dbReference type="Proteomes" id="UP001500839"/>
    </source>
</evidence>
<evidence type="ECO:0000259" key="1">
    <source>
        <dbReference type="Pfam" id="PF11716"/>
    </source>
</evidence>
<protein>
    <submittedName>
        <fullName evidence="2">Maleylpyruvate isomerase family mycothiol-dependent enzyme</fullName>
    </submittedName>
</protein>
<dbReference type="RefSeq" id="WP_200175297.1">
    <property type="nucleotide sequence ID" value="NZ_BAABKQ010000001.1"/>
</dbReference>
<dbReference type="NCBIfam" id="TIGR03083">
    <property type="entry name" value="maleylpyruvate isomerase family mycothiol-dependent enzyme"/>
    <property type="match status" value="1"/>
</dbReference>
<organism evidence="2 3">
    <name type="scientific">Tomitella cavernea</name>
    <dbReference type="NCBI Taxonomy" id="1387982"/>
    <lineage>
        <taxon>Bacteria</taxon>
        <taxon>Bacillati</taxon>
        <taxon>Actinomycetota</taxon>
        <taxon>Actinomycetes</taxon>
        <taxon>Mycobacteriales</taxon>
        <taxon>Tomitella</taxon>
    </lineage>
</organism>
<dbReference type="GO" id="GO:0016853">
    <property type="term" value="F:isomerase activity"/>
    <property type="evidence" value="ECO:0007669"/>
    <property type="project" value="UniProtKB-KW"/>
</dbReference>
<keyword evidence="3" id="KW-1185">Reference proteome</keyword>
<dbReference type="Proteomes" id="UP001500839">
    <property type="component" value="Unassembled WGS sequence"/>
</dbReference>
<proteinExistence type="predicted"/>
<feature type="domain" description="Mycothiol-dependent maleylpyruvate isomerase metal-binding" evidence="1">
    <location>
        <begin position="14"/>
        <end position="129"/>
    </location>
</feature>
<dbReference type="InterPro" id="IPR024344">
    <property type="entry name" value="MDMPI_metal-binding"/>
</dbReference>
<dbReference type="SUPFAM" id="SSF109854">
    <property type="entry name" value="DinB/YfiT-like putative metalloenzymes"/>
    <property type="match status" value="1"/>
</dbReference>
<reference evidence="3" key="1">
    <citation type="journal article" date="2019" name="Int. J. Syst. Evol. Microbiol.">
        <title>The Global Catalogue of Microorganisms (GCM) 10K type strain sequencing project: providing services to taxonomists for standard genome sequencing and annotation.</title>
        <authorList>
            <consortium name="The Broad Institute Genomics Platform"/>
            <consortium name="The Broad Institute Genome Sequencing Center for Infectious Disease"/>
            <person name="Wu L."/>
            <person name="Ma J."/>
        </authorList>
    </citation>
    <scope>NUCLEOTIDE SEQUENCE [LARGE SCALE GENOMIC DNA]</scope>
    <source>
        <strain evidence="3">JCM 18542</strain>
    </source>
</reference>
<dbReference type="Gene3D" id="1.20.120.450">
    <property type="entry name" value="dinb family like domain"/>
    <property type="match status" value="1"/>
</dbReference>
<evidence type="ECO:0000313" key="2">
    <source>
        <dbReference type="EMBL" id="GAA4819048.1"/>
    </source>
</evidence>
<dbReference type="InterPro" id="IPR017517">
    <property type="entry name" value="Maleyloyr_isom"/>
</dbReference>
<dbReference type="NCBIfam" id="TIGR03086">
    <property type="entry name" value="TIGR03086 family metal-binding protein"/>
    <property type="match status" value="1"/>
</dbReference>
<dbReference type="InterPro" id="IPR034660">
    <property type="entry name" value="DinB/YfiT-like"/>
</dbReference>
<sequence length="195" mass="20941">MAIDADEAYIRGLHFFTDAVEAVGPDQWEQPSPCAGWRALDVLGHVGGVVRFGTALLRGEEPGWSIPERPGDIVEGDPRAWWTSLAGPARTAIAGVDLDAVMDSPRGPRSVREGLSFPAVDLFVHGWDLVHSVGRDAEIPADVAAFSYKLAEPMPEEVLRGPNVFGPQVQVSDGATVTHKLVAWMGRDPAWALPA</sequence>
<dbReference type="Pfam" id="PF11716">
    <property type="entry name" value="MDMPI_N"/>
    <property type="match status" value="1"/>
</dbReference>